<dbReference type="InterPro" id="IPR050736">
    <property type="entry name" value="Sensor_HK_Regulatory"/>
</dbReference>
<keyword evidence="4" id="KW-0808">Transferase</keyword>
<evidence type="ECO:0000256" key="5">
    <source>
        <dbReference type="ARBA" id="ARBA00022777"/>
    </source>
</evidence>
<evidence type="ECO:0000256" key="1">
    <source>
        <dbReference type="ARBA" id="ARBA00000085"/>
    </source>
</evidence>
<evidence type="ECO:0000313" key="11">
    <source>
        <dbReference type="Proteomes" id="UP000176241"/>
    </source>
</evidence>
<dbReference type="SMART" id="SM00388">
    <property type="entry name" value="HisKA"/>
    <property type="match status" value="1"/>
</dbReference>
<evidence type="ECO:0000256" key="4">
    <source>
        <dbReference type="ARBA" id="ARBA00022679"/>
    </source>
</evidence>
<protein>
    <recommendedName>
        <fullName evidence="2">histidine kinase</fullName>
        <ecNumber evidence="2">2.7.13.3</ecNumber>
    </recommendedName>
</protein>
<keyword evidence="6" id="KW-0902">Two-component regulatory system</keyword>
<dbReference type="InterPro" id="IPR003594">
    <property type="entry name" value="HATPase_dom"/>
</dbReference>
<gene>
    <name evidence="10" type="ORF">A2731_03090</name>
</gene>
<dbReference type="InterPro" id="IPR029016">
    <property type="entry name" value="GAF-like_dom_sf"/>
</dbReference>
<keyword evidence="7" id="KW-0175">Coiled coil</keyword>
<dbReference type="Gene3D" id="1.10.287.130">
    <property type="match status" value="1"/>
</dbReference>
<accession>A0A1G1XVF2</accession>
<dbReference type="SMART" id="SM00387">
    <property type="entry name" value="HATPase_c"/>
    <property type="match status" value="1"/>
</dbReference>
<dbReference type="SUPFAM" id="SSF55781">
    <property type="entry name" value="GAF domain-like"/>
    <property type="match status" value="1"/>
</dbReference>
<dbReference type="CDD" id="cd00082">
    <property type="entry name" value="HisKA"/>
    <property type="match status" value="1"/>
</dbReference>
<evidence type="ECO:0000256" key="6">
    <source>
        <dbReference type="ARBA" id="ARBA00023012"/>
    </source>
</evidence>
<dbReference type="InterPro" id="IPR036097">
    <property type="entry name" value="HisK_dim/P_sf"/>
</dbReference>
<organism evidence="10 11">
    <name type="scientific">Candidatus Buchananbacteria bacterium RIFCSPHIGHO2_01_FULL_39_8</name>
    <dbReference type="NCBI Taxonomy" id="1797533"/>
    <lineage>
        <taxon>Bacteria</taxon>
        <taxon>Candidatus Buchananiibacteriota</taxon>
    </lineage>
</organism>
<dbReference type="PANTHER" id="PTHR43711:SF30">
    <property type="entry name" value="HISTIDINE KINASE"/>
    <property type="match status" value="1"/>
</dbReference>
<dbReference type="PROSITE" id="PS50109">
    <property type="entry name" value="HIS_KIN"/>
    <property type="match status" value="1"/>
</dbReference>
<dbReference type="SMART" id="SM00065">
    <property type="entry name" value="GAF"/>
    <property type="match status" value="1"/>
</dbReference>
<evidence type="ECO:0000313" key="10">
    <source>
        <dbReference type="EMBL" id="OGY44043.1"/>
    </source>
</evidence>
<evidence type="ECO:0000256" key="7">
    <source>
        <dbReference type="SAM" id="Coils"/>
    </source>
</evidence>
<proteinExistence type="predicted"/>
<dbReference type="InterPro" id="IPR004358">
    <property type="entry name" value="Sig_transdc_His_kin-like_C"/>
</dbReference>
<evidence type="ECO:0000256" key="3">
    <source>
        <dbReference type="ARBA" id="ARBA00022553"/>
    </source>
</evidence>
<dbReference type="PANTHER" id="PTHR43711">
    <property type="entry name" value="TWO-COMPONENT HISTIDINE KINASE"/>
    <property type="match status" value="1"/>
</dbReference>
<reference evidence="10 11" key="1">
    <citation type="journal article" date="2016" name="Nat. Commun.">
        <title>Thousands of microbial genomes shed light on interconnected biogeochemical processes in an aquifer system.</title>
        <authorList>
            <person name="Anantharaman K."/>
            <person name="Brown C.T."/>
            <person name="Hug L.A."/>
            <person name="Sharon I."/>
            <person name="Castelle C.J."/>
            <person name="Probst A.J."/>
            <person name="Thomas B.C."/>
            <person name="Singh A."/>
            <person name="Wilkins M.J."/>
            <person name="Karaoz U."/>
            <person name="Brodie E.L."/>
            <person name="Williams K.H."/>
            <person name="Hubbard S.S."/>
            <person name="Banfield J.F."/>
        </authorList>
    </citation>
    <scope>NUCLEOTIDE SEQUENCE [LARGE SCALE GENOMIC DNA]</scope>
</reference>
<dbReference type="SUPFAM" id="SSF47384">
    <property type="entry name" value="Homodimeric domain of signal transducing histidine kinase"/>
    <property type="match status" value="1"/>
</dbReference>
<feature type="domain" description="Histidine kinase" evidence="9">
    <location>
        <begin position="273"/>
        <end position="493"/>
    </location>
</feature>
<dbReference type="Proteomes" id="UP000176241">
    <property type="component" value="Unassembled WGS sequence"/>
</dbReference>
<dbReference type="Pfam" id="PF13492">
    <property type="entry name" value="GAF_3"/>
    <property type="match status" value="1"/>
</dbReference>
<dbReference type="Gene3D" id="3.30.450.40">
    <property type="match status" value="1"/>
</dbReference>
<comment type="caution">
    <text evidence="10">The sequence shown here is derived from an EMBL/GenBank/DDBJ whole genome shotgun (WGS) entry which is preliminary data.</text>
</comment>
<dbReference type="InterPro" id="IPR003661">
    <property type="entry name" value="HisK_dim/P_dom"/>
</dbReference>
<dbReference type="SUPFAM" id="SSF55874">
    <property type="entry name" value="ATPase domain of HSP90 chaperone/DNA topoisomerase II/histidine kinase"/>
    <property type="match status" value="1"/>
</dbReference>
<comment type="catalytic activity">
    <reaction evidence="1">
        <text>ATP + protein L-histidine = ADP + protein N-phospho-L-histidine.</text>
        <dbReference type="EC" id="2.7.13.3"/>
    </reaction>
</comment>
<dbReference type="EMBL" id="MHIC01000037">
    <property type="protein sequence ID" value="OGY44043.1"/>
    <property type="molecule type" value="Genomic_DNA"/>
</dbReference>
<evidence type="ECO:0000259" key="9">
    <source>
        <dbReference type="PROSITE" id="PS50109"/>
    </source>
</evidence>
<dbReference type="InterPro" id="IPR036890">
    <property type="entry name" value="HATPase_C_sf"/>
</dbReference>
<dbReference type="GO" id="GO:0000155">
    <property type="term" value="F:phosphorelay sensor kinase activity"/>
    <property type="evidence" value="ECO:0007669"/>
    <property type="project" value="InterPro"/>
</dbReference>
<feature type="coiled-coil region" evidence="7">
    <location>
        <begin position="232"/>
        <end position="266"/>
    </location>
</feature>
<dbReference type="Pfam" id="PF00512">
    <property type="entry name" value="HisKA"/>
    <property type="match status" value="1"/>
</dbReference>
<keyword evidence="5" id="KW-0418">Kinase</keyword>
<dbReference type="PRINTS" id="PR00344">
    <property type="entry name" value="BCTRLSENSOR"/>
</dbReference>
<dbReference type="EC" id="2.7.13.3" evidence="2"/>
<sequence>MLITVIFAIFSATLGMRLEQIIGFRSDIIVGLIVGLIVTLTYQPTKRFIEKITNRFLYKKSYDPDELISKVSEVASSILNLNQLLTEVSRNLIDAFQCEKFGVALINKDKKSLDIVLQEGVEAGVAERLAGYKGVVEILQKEVRNLGGILVIDEMKTRYENGEFKPVSVELLMALHQNDIALIVPLFTKEKLTGVLAIGTKKSGDPYNQQDLNVLGIISGQIAIAIENARLYEEQKQFAVTLQQKVEEATKNLRQANAQLKEMDQMKSDFISIASHQLRTPLTVIKGYISMMNEGSFGKVPSNIKKQLEKVYISNERLIGLVENLLDISRIESGRQEFNWEQIDFEELAQTVVGNLKATAKTKGLKLIYHKPAKPLPKILADKKIYEVMINFVDNAIKYTKQGSIEVFVKPEPENIVTFEVKDTGVGLTKEAMVHLFKKFSRAKGSFQLHTEGMGLGLFVAKMLIDAHKGVIGAESEGRDKGSRLFFSIPIDGPKSKHQPQEPVTRYLGKE</sequence>
<feature type="region of interest" description="Disordered" evidence="8">
    <location>
        <begin position="492"/>
        <end position="511"/>
    </location>
</feature>
<dbReference type="AlphaFoldDB" id="A0A1G1XVF2"/>
<dbReference type="STRING" id="1797533.A2731_03090"/>
<dbReference type="InterPro" id="IPR005467">
    <property type="entry name" value="His_kinase_dom"/>
</dbReference>
<evidence type="ECO:0000256" key="2">
    <source>
        <dbReference type="ARBA" id="ARBA00012438"/>
    </source>
</evidence>
<dbReference type="FunFam" id="1.10.287.130:FF:000001">
    <property type="entry name" value="Two-component sensor histidine kinase"/>
    <property type="match status" value="1"/>
</dbReference>
<name>A0A1G1XVF2_9BACT</name>
<evidence type="ECO:0000256" key="8">
    <source>
        <dbReference type="SAM" id="MobiDB-lite"/>
    </source>
</evidence>
<dbReference type="InterPro" id="IPR003018">
    <property type="entry name" value="GAF"/>
</dbReference>
<dbReference type="Pfam" id="PF02518">
    <property type="entry name" value="HATPase_c"/>
    <property type="match status" value="1"/>
</dbReference>
<keyword evidence="3" id="KW-0597">Phosphoprotein</keyword>
<dbReference type="Gene3D" id="3.30.565.10">
    <property type="entry name" value="Histidine kinase-like ATPase, C-terminal domain"/>
    <property type="match status" value="1"/>
</dbReference>